<keyword evidence="1" id="KW-0732">Signal</keyword>
<dbReference type="AlphaFoldDB" id="A0ABD3X756"/>
<dbReference type="PROSITE" id="PS51257">
    <property type="entry name" value="PROKAR_LIPOPROTEIN"/>
    <property type="match status" value="1"/>
</dbReference>
<feature type="signal peptide" evidence="1">
    <location>
        <begin position="1"/>
        <end position="32"/>
    </location>
</feature>
<name>A0ABD3X756_SINWO</name>
<evidence type="ECO:0000313" key="2">
    <source>
        <dbReference type="EMBL" id="KAL3880823.1"/>
    </source>
</evidence>
<evidence type="ECO:0000313" key="3">
    <source>
        <dbReference type="Proteomes" id="UP001634394"/>
    </source>
</evidence>
<sequence>MNQREGCCTIGRQQVLVQFLLILLTAIQVTYACDCQMLTWEAALCPASNKTVVLARLLPSSGELYNREGFYTTNVSSAFKGRYLMEPTTIYKNGSFPLLVVTGKIFLVFPVHYKDCGYHFTEEKDYVIGGEVRDKGGVLVSSLCQLFIPYEKIANNSVVTNILQGVTRLNCDNI</sequence>
<dbReference type="InterPro" id="IPR008993">
    <property type="entry name" value="TIMP-like_OB-fold"/>
</dbReference>
<keyword evidence="3" id="KW-1185">Reference proteome</keyword>
<dbReference type="Gene3D" id="2.40.50.120">
    <property type="match status" value="1"/>
</dbReference>
<dbReference type="SUPFAM" id="SSF50242">
    <property type="entry name" value="TIMP-like"/>
    <property type="match status" value="1"/>
</dbReference>
<proteinExistence type="predicted"/>
<evidence type="ECO:0000256" key="1">
    <source>
        <dbReference type="SAM" id="SignalP"/>
    </source>
</evidence>
<protein>
    <submittedName>
        <fullName evidence="2">Uncharacterized protein</fullName>
    </submittedName>
</protein>
<organism evidence="2 3">
    <name type="scientific">Sinanodonta woodiana</name>
    <name type="common">Chinese pond mussel</name>
    <name type="synonym">Anodonta woodiana</name>
    <dbReference type="NCBI Taxonomy" id="1069815"/>
    <lineage>
        <taxon>Eukaryota</taxon>
        <taxon>Metazoa</taxon>
        <taxon>Spiralia</taxon>
        <taxon>Lophotrochozoa</taxon>
        <taxon>Mollusca</taxon>
        <taxon>Bivalvia</taxon>
        <taxon>Autobranchia</taxon>
        <taxon>Heteroconchia</taxon>
        <taxon>Palaeoheterodonta</taxon>
        <taxon>Unionida</taxon>
        <taxon>Unionoidea</taxon>
        <taxon>Unionidae</taxon>
        <taxon>Unioninae</taxon>
        <taxon>Sinanodonta</taxon>
    </lineage>
</organism>
<reference evidence="2 3" key="1">
    <citation type="submission" date="2024-11" db="EMBL/GenBank/DDBJ databases">
        <title>Chromosome-level genome assembly of the freshwater bivalve Anodonta woodiana.</title>
        <authorList>
            <person name="Chen X."/>
        </authorList>
    </citation>
    <scope>NUCLEOTIDE SEQUENCE [LARGE SCALE GENOMIC DNA]</scope>
    <source>
        <strain evidence="2">MN2024</strain>
        <tissue evidence="2">Gills</tissue>
    </source>
</reference>
<comment type="caution">
    <text evidence="2">The sequence shown here is derived from an EMBL/GenBank/DDBJ whole genome shotgun (WGS) entry which is preliminary data.</text>
</comment>
<accession>A0ABD3X756</accession>
<dbReference type="Proteomes" id="UP001634394">
    <property type="component" value="Unassembled WGS sequence"/>
</dbReference>
<feature type="chain" id="PRO_5044771471" evidence="1">
    <location>
        <begin position="33"/>
        <end position="174"/>
    </location>
</feature>
<dbReference type="EMBL" id="JBJQND010000004">
    <property type="protein sequence ID" value="KAL3880823.1"/>
    <property type="molecule type" value="Genomic_DNA"/>
</dbReference>
<gene>
    <name evidence="2" type="ORF">ACJMK2_033030</name>
</gene>